<name>A0A9P7Y095_9FUNG</name>
<evidence type="ECO:0000259" key="5">
    <source>
        <dbReference type="Pfam" id="PF20147"/>
    </source>
</evidence>
<dbReference type="EMBL" id="JAHRHY010000003">
    <property type="protein sequence ID" value="KAG9070446.1"/>
    <property type="molecule type" value="Genomic_DNA"/>
</dbReference>
<comment type="subcellular location">
    <subcellularLocation>
        <location evidence="1">Host cell</location>
    </subcellularLocation>
    <subcellularLocation>
        <location evidence="2">Secreted</location>
    </subcellularLocation>
</comment>
<reference evidence="6" key="1">
    <citation type="submission" date="2021-06" db="EMBL/GenBank/DDBJ databases">
        <title>Genome Sequence of Mortierella hyaline Strain SCG-10, a Cold-Adapted, Nitrate-Reducing Fungus Isolated from Soil in Minnesota, USA.</title>
        <authorList>
            <person name="Aldossari N."/>
        </authorList>
    </citation>
    <scope>NUCLEOTIDE SEQUENCE</scope>
    <source>
        <strain evidence="6">SCG-10</strain>
    </source>
</reference>
<dbReference type="OrthoDB" id="2673191at2759"/>
<dbReference type="GO" id="GO:0043657">
    <property type="term" value="C:host cell"/>
    <property type="evidence" value="ECO:0007669"/>
    <property type="project" value="UniProtKB-SubCell"/>
</dbReference>
<accession>A0A9P7Y095</accession>
<gene>
    <name evidence="6" type="ORF">KI688_007982</name>
</gene>
<dbReference type="Pfam" id="PF20147">
    <property type="entry name" value="Crinkler"/>
    <property type="match status" value="1"/>
</dbReference>
<sequence length="212" mass="23929">MAEDLTLFCLIDGQSIFNAFSVEINPRKTIDGLKKFIRNEKTPRFDDVAADELTLWRVSIPDADDDDDDDGENLPILPDNIPNKDRKKLKATRELSDVFREEPAKRTIHIIVQRPPPAHVLAPARSFTAGLDESPPGSTNNLRVDIKKIKDKFFATGSTHANFLDAECGKTWSMIEMLCLQWGFYFNAAKSDFGSEDLFRLAVLIDDNILDD</sequence>
<keyword evidence="7" id="KW-1185">Reference proteome</keyword>
<dbReference type="Proteomes" id="UP000707451">
    <property type="component" value="Unassembled WGS sequence"/>
</dbReference>
<evidence type="ECO:0000256" key="4">
    <source>
        <dbReference type="SAM" id="MobiDB-lite"/>
    </source>
</evidence>
<dbReference type="AlphaFoldDB" id="A0A9P7Y095"/>
<dbReference type="InterPro" id="IPR045379">
    <property type="entry name" value="Crinkler_N"/>
</dbReference>
<dbReference type="GO" id="GO:0005576">
    <property type="term" value="C:extracellular region"/>
    <property type="evidence" value="ECO:0007669"/>
    <property type="project" value="UniProtKB-SubCell"/>
</dbReference>
<evidence type="ECO:0000256" key="2">
    <source>
        <dbReference type="ARBA" id="ARBA00004613"/>
    </source>
</evidence>
<evidence type="ECO:0000313" key="6">
    <source>
        <dbReference type="EMBL" id="KAG9070446.1"/>
    </source>
</evidence>
<comment type="caution">
    <text evidence="6">The sequence shown here is derived from an EMBL/GenBank/DDBJ whole genome shotgun (WGS) entry which is preliminary data.</text>
</comment>
<feature type="region of interest" description="Disordered" evidence="4">
    <location>
        <begin position="62"/>
        <end position="81"/>
    </location>
</feature>
<proteinExistence type="predicted"/>
<protein>
    <recommendedName>
        <fullName evidence="5">Crinkler effector protein N-terminal domain-containing protein</fullName>
    </recommendedName>
</protein>
<feature type="domain" description="Crinkler effector protein N-terminal" evidence="5">
    <location>
        <begin position="5"/>
        <end position="113"/>
    </location>
</feature>
<keyword evidence="3" id="KW-0964">Secreted</keyword>
<evidence type="ECO:0000256" key="3">
    <source>
        <dbReference type="ARBA" id="ARBA00022525"/>
    </source>
</evidence>
<evidence type="ECO:0000256" key="1">
    <source>
        <dbReference type="ARBA" id="ARBA00004340"/>
    </source>
</evidence>
<organism evidence="6 7">
    <name type="scientific">Linnemannia hyalina</name>
    <dbReference type="NCBI Taxonomy" id="64524"/>
    <lineage>
        <taxon>Eukaryota</taxon>
        <taxon>Fungi</taxon>
        <taxon>Fungi incertae sedis</taxon>
        <taxon>Mucoromycota</taxon>
        <taxon>Mortierellomycotina</taxon>
        <taxon>Mortierellomycetes</taxon>
        <taxon>Mortierellales</taxon>
        <taxon>Mortierellaceae</taxon>
        <taxon>Linnemannia</taxon>
    </lineage>
</organism>
<feature type="compositionally biased region" description="Acidic residues" evidence="4">
    <location>
        <begin position="62"/>
        <end position="72"/>
    </location>
</feature>
<evidence type="ECO:0000313" key="7">
    <source>
        <dbReference type="Proteomes" id="UP000707451"/>
    </source>
</evidence>